<dbReference type="Gene3D" id="3.20.20.70">
    <property type="entry name" value="Aldolase class I"/>
    <property type="match status" value="1"/>
</dbReference>
<dbReference type="RefSeq" id="WP_189641704.1">
    <property type="nucleotide sequence ID" value="NZ_BNAL01000001.1"/>
</dbReference>
<dbReference type="Proteomes" id="UP000632154">
    <property type="component" value="Unassembled WGS sequence"/>
</dbReference>
<comment type="caution">
    <text evidence="1">The sequence shown here is derived from an EMBL/GenBank/DDBJ whole genome shotgun (WGS) entry which is preliminary data.</text>
</comment>
<dbReference type="PANTHER" id="PTHR32332">
    <property type="entry name" value="2-NITROPROPANE DIOXYGENASE"/>
    <property type="match status" value="1"/>
</dbReference>
<dbReference type="PANTHER" id="PTHR32332:SF33">
    <property type="entry name" value="NITRONATE MONOOXYGENASE DOMAIN-CONTAINING PROTEIN"/>
    <property type="match status" value="1"/>
</dbReference>
<reference evidence="2" key="1">
    <citation type="journal article" date="2019" name="Int. J. Syst. Evol. Microbiol.">
        <title>The Global Catalogue of Microorganisms (GCM) 10K type strain sequencing project: providing services to taxonomists for standard genome sequencing and annotation.</title>
        <authorList>
            <consortium name="The Broad Institute Genomics Platform"/>
            <consortium name="The Broad Institute Genome Sequencing Center for Infectious Disease"/>
            <person name="Wu L."/>
            <person name="Ma J."/>
        </authorList>
    </citation>
    <scope>NUCLEOTIDE SEQUENCE [LARGE SCALE GENOMIC DNA]</scope>
    <source>
        <strain evidence="2">CGMCC 1.18439</strain>
    </source>
</reference>
<evidence type="ECO:0000313" key="2">
    <source>
        <dbReference type="Proteomes" id="UP000632154"/>
    </source>
</evidence>
<keyword evidence="1" id="KW-0560">Oxidoreductase</keyword>
<dbReference type="EMBL" id="BNAL01000001">
    <property type="protein sequence ID" value="GHF92956.1"/>
    <property type="molecule type" value="Genomic_DNA"/>
</dbReference>
<organism evidence="1 2">
    <name type="scientific">Deinococcus piscis</name>
    <dbReference type="NCBI Taxonomy" id="394230"/>
    <lineage>
        <taxon>Bacteria</taxon>
        <taxon>Thermotogati</taxon>
        <taxon>Deinococcota</taxon>
        <taxon>Deinococci</taxon>
        <taxon>Deinococcales</taxon>
        <taxon>Deinococcaceae</taxon>
        <taxon>Deinococcus</taxon>
    </lineage>
</organism>
<accession>A0ABQ3JZM7</accession>
<name>A0ABQ3JZM7_9DEIO</name>
<dbReference type="InterPro" id="IPR013785">
    <property type="entry name" value="Aldolase_TIM"/>
</dbReference>
<keyword evidence="2" id="KW-1185">Reference proteome</keyword>
<gene>
    <name evidence="1" type="ORF">GCM10017783_01020</name>
</gene>
<protein>
    <submittedName>
        <fullName evidence="1">2-nitropropane dioxygenase</fullName>
    </submittedName>
</protein>
<keyword evidence="1" id="KW-0223">Dioxygenase</keyword>
<evidence type="ECO:0000313" key="1">
    <source>
        <dbReference type="EMBL" id="GHF92956.1"/>
    </source>
</evidence>
<dbReference type="SUPFAM" id="SSF51395">
    <property type="entry name" value="FMN-linked oxidoreductases"/>
    <property type="match status" value="1"/>
</dbReference>
<proteinExistence type="predicted"/>
<sequence>MSNPVLPQPLPQIIQGGMGVAISDWRLARAVATAGQLGIVSGTGIDSLLTRRLQDGDPDGSTRRALAQFPNPELAQRALDTYFLEGGRAEGQPYKRVPLPSVGRLNPAWELAIVGGFVETWLAKEGHAGQVGMNLLTKLQMHTIPPLLGAMLAGVDFVIMGAGIPRDIPAVLDNFAQGQPGSIRLDVKGEPTDQATRLTLNPADYGLDLGSLGLSELKRPNFLPIITSHVLAQTLARKASGSVEGFVIEAPTAGGHNAPPRGKMQLDELGQPIYGERDLADLQQMRDLGLPFWLAGGSGSPEGFQQALSEGAAGIQVGTLFAYCTDSGMDDGLRREALRQIKDGAGLRTDPLASPTGFPFKVVQLSHTLANPQLYAERTRICDIGYLREAYWEEGAGKDGQGKVGLRCASEPIETYVRKGGSLEATVGRKCLCNGLMADAGFPQLQKGGELEKPLLTSGDDVIKLAHWQDRFTAADVIGYLLGQWRPVGEETATAAQSGDALPQVPSMAGHL</sequence>
<dbReference type="GO" id="GO:0051213">
    <property type="term" value="F:dioxygenase activity"/>
    <property type="evidence" value="ECO:0007669"/>
    <property type="project" value="UniProtKB-KW"/>
</dbReference>